<protein>
    <submittedName>
        <fullName evidence="1">Uncharacterized protein</fullName>
    </submittedName>
</protein>
<reference evidence="1" key="1">
    <citation type="journal article" date="2021" name="New Phytol.">
        <title>Evolutionary innovations through gain and loss of genes in the ectomycorrhizal Boletales.</title>
        <authorList>
            <person name="Wu G."/>
            <person name="Miyauchi S."/>
            <person name="Morin E."/>
            <person name="Kuo A."/>
            <person name="Drula E."/>
            <person name="Varga T."/>
            <person name="Kohler A."/>
            <person name="Feng B."/>
            <person name="Cao Y."/>
            <person name="Lipzen A."/>
            <person name="Daum C."/>
            <person name="Hundley H."/>
            <person name="Pangilinan J."/>
            <person name="Johnson J."/>
            <person name="Barry K."/>
            <person name="LaButti K."/>
            <person name="Ng V."/>
            <person name="Ahrendt S."/>
            <person name="Min B."/>
            <person name="Choi I.G."/>
            <person name="Park H."/>
            <person name="Plett J.M."/>
            <person name="Magnuson J."/>
            <person name="Spatafora J.W."/>
            <person name="Nagy L.G."/>
            <person name="Henrissat B."/>
            <person name="Grigoriev I.V."/>
            <person name="Yang Z.L."/>
            <person name="Xu J."/>
            <person name="Martin F.M."/>
        </authorList>
    </citation>
    <scope>NUCLEOTIDE SEQUENCE</scope>
    <source>
        <strain evidence="1">KUC20120723A-06</strain>
    </source>
</reference>
<proteinExistence type="predicted"/>
<evidence type="ECO:0000313" key="2">
    <source>
        <dbReference type="Proteomes" id="UP000790709"/>
    </source>
</evidence>
<keyword evidence="2" id="KW-1185">Reference proteome</keyword>
<accession>A0ACB8BAP1</accession>
<dbReference type="EMBL" id="MU266488">
    <property type="protein sequence ID" value="KAH7922354.1"/>
    <property type="molecule type" value="Genomic_DNA"/>
</dbReference>
<sequence>MELGVGLVSAEPRDSVQEGNSTDAKAASCKESVPGSRVLWIIVSRKLQPITELPEKEFLRTWWEIVLCHYKLWKGGIYHRDISESNLMYYRNAQGVAVGVLNDYDLSSAKQVQQGSERTGTVPFMAIELLEQKDLEGHITHEYRHDAESLVWVLAWVALHYKGGARLPRKDRPLEVWQSLQAAECSEKKAAFVVRGRRKIVPPPSQQENWEVARRCLMELTAHYSAEHSEEFIMTVEEVFEKWLYNVVKDFLG</sequence>
<gene>
    <name evidence="1" type="ORF">BV22DRAFT_1017480</name>
</gene>
<name>A0ACB8BAP1_9AGAM</name>
<comment type="caution">
    <text evidence="1">The sequence shown here is derived from an EMBL/GenBank/DDBJ whole genome shotgun (WGS) entry which is preliminary data.</text>
</comment>
<evidence type="ECO:0000313" key="1">
    <source>
        <dbReference type="EMBL" id="KAH7922354.1"/>
    </source>
</evidence>
<organism evidence="1 2">
    <name type="scientific">Leucogyrophana mollusca</name>
    <dbReference type="NCBI Taxonomy" id="85980"/>
    <lineage>
        <taxon>Eukaryota</taxon>
        <taxon>Fungi</taxon>
        <taxon>Dikarya</taxon>
        <taxon>Basidiomycota</taxon>
        <taxon>Agaricomycotina</taxon>
        <taxon>Agaricomycetes</taxon>
        <taxon>Agaricomycetidae</taxon>
        <taxon>Boletales</taxon>
        <taxon>Boletales incertae sedis</taxon>
        <taxon>Leucogyrophana</taxon>
    </lineage>
</organism>
<dbReference type="Proteomes" id="UP000790709">
    <property type="component" value="Unassembled WGS sequence"/>
</dbReference>